<dbReference type="Proteomes" id="UP001295794">
    <property type="component" value="Unassembled WGS sequence"/>
</dbReference>
<accession>A0AAD2H977</accession>
<dbReference type="AlphaFoldDB" id="A0AAD2H977"/>
<keyword evidence="2" id="KW-1185">Reference proteome</keyword>
<organism evidence="1 2">
    <name type="scientific">Mycena citricolor</name>
    <dbReference type="NCBI Taxonomy" id="2018698"/>
    <lineage>
        <taxon>Eukaryota</taxon>
        <taxon>Fungi</taxon>
        <taxon>Dikarya</taxon>
        <taxon>Basidiomycota</taxon>
        <taxon>Agaricomycotina</taxon>
        <taxon>Agaricomycetes</taxon>
        <taxon>Agaricomycetidae</taxon>
        <taxon>Agaricales</taxon>
        <taxon>Marasmiineae</taxon>
        <taxon>Mycenaceae</taxon>
        <taxon>Mycena</taxon>
    </lineage>
</organism>
<protein>
    <submittedName>
        <fullName evidence="1">Uncharacterized protein</fullName>
    </submittedName>
</protein>
<sequence length="84" mass="9347">EPGDGACFWFLRARNVLYDRRTDFCVAEPGSEDEDGDCESDDARTIHAGDSDSECESEDAASGVLLEDLVVEWMSWIHSFAGRK</sequence>
<feature type="non-terminal residue" evidence="1">
    <location>
        <position position="1"/>
    </location>
</feature>
<comment type="caution">
    <text evidence="1">The sequence shown here is derived from an EMBL/GenBank/DDBJ whole genome shotgun (WGS) entry which is preliminary data.</text>
</comment>
<gene>
    <name evidence="1" type="ORF">MYCIT1_LOCUS18052</name>
</gene>
<evidence type="ECO:0000313" key="1">
    <source>
        <dbReference type="EMBL" id="CAK5272414.1"/>
    </source>
</evidence>
<reference evidence="1" key="1">
    <citation type="submission" date="2023-11" db="EMBL/GenBank/DDBJ databases">
        <authorList>
            <person name="De Vega J J."/>
            <person name="De Vega J J."/>
        </authorList>
    </citation>
    <scope>NUCLEOTIDE SEQUENCE</scope>
</reference>
<evidence type="ECO:0000313" key="2">
    <source>
        <dbReference type="Proteomes" id="UP001295794"/>
    </source>
</evidence>
<dbReference type="EMBL" id="CAVNYO010000181">
    <property type="protein sequence ID" value="CAK5272414.1"/>
    <property type="molecule type" value="Genomic_DNA"/>
</dbReference>
<name>A0AAD2H977_9AGAR</name>
<proteinExistence type="predicted"/>